<dbReference type="EMBL" id="KB320472">
    <property type="protein sequence ID" value="ELW71218.1"/>
    <property type="molecule type" value="Genomic_DNA"/>
</dbReference>
<dbReference type="Proteomes" id="UP000011518">
    <property type="component" value="Unassembled WGS sequence"/>
</dbReference>
<organism evidence="2 3">
    <name type="scientific">Tupaia chinensis</name>
    <name type="common">Chinese tree shrew</name>
    <name type="synonym">Tupaia belangeri chinensis</name>
    <dbReference type="NCBI Taxonomy" id="246437"/>
    <lineage>
        <taxon>Eukaryota</taxon>
        <taxon>Metazoa</taxon>
        <taxon>Chordata</taxon>
        <taxon>Craniata</taxon>
        <taxon>Vertebrata</taxon>
        <taxon>Euteleostomi</taxon>
        <taxon>Mammalia</taxon>
        <taxon>Eutheria</taxon>
        <taxon>Euarchontoglires</taxon>
        <taxon>Scandentia</taxon>
        <taxon>Tupaiidae</taxon>
        <taxon>Tupaia</taxon>
    </lineage>
</organism>
<sequence length="77" mass="7995">MAREGPGQVGNSQNNASSQASPADNGPDGPYRRMEGASIGAAVVVVGILAPEPDAHPRSSQEPPNPSRESLSRRCTR</sequence>
<reference evidence="3" key="2">
    <citation type="journal article" date="2013" name="Nat. Commun.">
        <title>Genome of the Chinese tree shrew.</title>
        <authorList>
            <person name="Fan Y."/>
            <person name="Huang Z.Y."/>
            <person name="Cao C.C."/>
            <person name="Chen C.S."/>
            <person name="Chen Y.X."/>
            <person name="Fan D.D."/>
            <person name="He J."/>
            <person name="Hou H.L."/>
            <person name="Hu L."/>
            <person name="Hu X.T."/>
            <person name="Jiang X.T."/>
            <person name="Lai R."/>
            <person name="Lang Y.S."/>
            <person name="Liang B."/>
            <person name="Liao S.G."/>
            <person name="Mu D."/>
            <person name="Ma Y.Y."/>
            <person name="Niu Y.Y."/>
            <person name="Sun X.Q."/>
            <person name="Xia J.Q."/>
            <person name="Xiao J."/>
            <person name="Xiong Z.Q."/>
            <person name="Xu L."/>
            <person name="Yang L."/>
            <person name="Zhang Y."/>
            <person name="Zhao W."/>
            <person name="Zhao X.D."/>
            <person name="Zheng Y.T."/>
            <person name="Zhou J.M."/>
            <person name="Zhu Y.B."/>
            <person name="Zhang G.J."/>
            <person name="Wang J."/>
            <person name="Yao Y.G."/>
        </authorList>
    </citation>
    <scope>NUCLEOTIDE SEQUENCE [LARGE SCALE GENOMIC DNA]</scope>
</reference>
<gene>
    <name evidence="2" type="ORF">TREES_T100015658</name>
</gene>
<evidence type="ECO:0000313" key="3">
    <source>
        <dbReference type="Proteomes" id="UP000011518"/>
    </source>
</evidence>
<feature type="compositionally biased region" description="Low complexity" evidence="1">
    <location>
        <begin position="11"/>
        <end position="21"/>
    </location>
</feature>
<accession>L9L8I6</accession>
<keyword evidence="3" id="KW-1185">Reference proteome</keyword>
<dbReference type="AlphaFoldDB" id="L9L8I6"/>
<proteinExistence type="predicted"/>
<reference evidence="3" key="1">
    <citation type="submission" date="2012-07" db="EMBL/GenBank/DDBJ databases">
        <title>Genome of the Chinese tree shrew, a rising model animal genetically related to primates.</title>
        <authorList>
            <person name="Zhang G."/>
            <person name="Fan Y."/>
            <person name="Yao Y."/>
            <person name="Huang Z."/>
        </authorList>
    </citation>
    <scope>NUCLEOTIDE SEQUENCE [LARGE SCALE GENOMIC DNA]</scope>
</reference>
<protein>
    <submittedName>
        <fullName evidence="2">Uncharacterized protein</fullName>
    </submittedName>
</protein>
<evidence type="ECO:0000313" key="2">
    <source>
        <dbReference type="EMBL" id="ELW71218.1"/>
    </source>
</evidence>
<feature type="region of interest" description="Disordered" evidence="1">
    <location>
        <begin position="50"/>
        <end position="77"/>
    </location>
</feature>
<evidence type="ECO:0000256" key="1">
    <source>
        <dbReference type="SAM" id="MobiDB-lite"/>
    </source>
</evidence>
<feature type="region of interest" description="Disordered" evidence="1">
    <location>
        <begin position="1"/>
        <end position="36"/>
    </location>
</feature>
<dbReference type="InParanoid" id="L9L8I6"/>
<name>L9L8I6_TUPCH</name>